<protein>
    <submittedName>
        <fullName evidence="1">Uncharacterized protein</fullName>
    </submittedName>
</protein>
<accession>A0A922L6S1</accession>
<sequence length="96" mass="10675">MVIKFLSNGVCPRLPINIGGVPSGGGRRSYHAWFVYNFKNDDTSTIGPDGVISWNVAVIDCVKIMLNHRSQQLFTTFVDVLCEPVLMRSIKISCDD</sequence>
<organism evidence="1 2">
    <name type="scientific">Dermatophagoides farinae</name>
    <name type="common">American house dust mite</name>
    <dbReference type="NCBI Taxonomy" id="6954"/>
    <lineage>
        <taxon>Eukaryota</taxon>
        <taxon>Metazoa</taxon>
        <taxon>Ecdysozoa</taxon>
        <taxon>Arthropoda</taxon>
        <taxon>Chelicerata</taxon>
        <taxon>Arachnida</taxon>
        <taxon>Acari</taxon>
        <taxon>Acariformes</taxon>
        <taxon>Sarcoptiformes</taxon>
        <taxon>Astigmata</taxon>
        <taxon>Psoroptidia</taxon>
        <taxon>Analgoidea</taxon>
        <taxon>Pyroglyphidae</taxon>
        <taxon>Dermatophagoidinae</taxon>
        <taxon>Dermatophagoides</taxon>
    </lineage>
</organism>
<dbReference type="EMBL" id="ASGP02000002">
    <property type="protein sequence ID" value="KAH9521378.1"/>
    <property type="molecule type" value="Genomic_DNA"/>
</dbReference>
<dbReference type="Proteomes" id="UP000790347">
    <property type="component" value="Unassembled WGS sequence"/>
</dbReference>
<comment type="caution">
    <text evidence="1">The sequence shown here is derived from an EMBL/GenBank/DDBJ whole genome shotgun (WGS) entry which is preliminary data.</text>
</comment>
<evidence type="ECO:0000313" key="1">
    <source>
        <dbReference type="EMBL" id="KAH9521378.1"/>
    </source>
</evidence>
<evidence type="ECO:0000313" key="2">
    <source>
        <dbReference type="Proteomes" id="UP000790347"/>
    </source>
</evidence>
<dbReference type="AlphaFoldDB" id="A0A922L6S1"/>
<name>A0A922L6S1_DERFA</name>
<gene>
    <name evidence="1" type="ORF">DERF_005042</name>
</gene>
<keyword evidence="2" id="KW-1185">Reference proteome</keyword>
<proteinExistence type="predicted"/>
<reference evidence="1" key="1">
    <citation type="submission" date="2013-05" db="EMBL/GenBank/DDBJ databases">
        <authorList>
            <person name="Yim A.K.Y."/>
            <person name="Chan T.F."/>
            <person name="Ji K.M."/>
            <person name="Liu X.Y."/>
            <person name="Zhou J.W."/>
            <person name="Li R.Q."/>
            <person name="Yang K.Y."/>
            <person name="Li J."/>
            <person name="Li M."/>
            <person name="Law P.T.W."/>
            <person name="Wu Y.L."/>
            <person name="Cai Z.L."/>
            <person name="Qin H."/>
            <person name="Bao Y."/>
            <person name="Leung R.K.K."/>
            <person name="Ng P.K.S."/>
            <person name="Zou J."/>
            <person name="Zhong X.J."/>
            <person name="Ran P.X."/>
            <person name="Zhong N.S."/>
            <person name="Liu Z.G."/>
            <person name="Tsui S.K.W."/>
        </authorList>
    </citation>
    <scope>NUCLEOTIDE SEQUENCE</scope>
    <source>
        <strain evidence="1">Derf</strain>
        <tissue evidence="1">Whole organism</tissue>
    </source>
</reference>
<reference evidence="1" key="2">
    <citation type="journal article" date="2022" name="Res Sq">
        <title>Comparative Genomics Reveals Insights into the Divergent Evolution of Astigmatic Mites and Household Pest Adaptations.</title>
        <authorList>
            <person name="Xiong Q."/>
            <person name="Wan A.T.-Y."/>
            <person name="Liu X.-Y."/>
            <person name="Fung C.S.-H."/>
            <person name="Xiao X."/>
            <person name="Malainual N."/>
            <person name="Hou J."/>
            <person name="Wang L."/>
            <person name="Wang M."/>
            <person name="Yang K."/>
            <person name="Cui Y."/>
            <person name="Leung E."/>
            <person name="Nong W."/>
            <person name="Shin S.-K."/>
            <person name="Au S."/>
            <person name="Jeong K.Y."/>
            <person name="Chew F.T."/>
            <person name="Hui J."/>
            <person name="Leung T.F."/>
            <person name="Tungtrongchitr A."/>
            <person name="Zhong N."/>
            <person name="Liu Z."/>
            <person name="Tsui S."/>
        </authorList>
    </citation>
    <scope>NUCLEOTIDE SEQUENCE</scope>
    <source>
        <strain evidence="1">Derf</strain>
        <tissue evidence="1">Whole organism</tissue>
    </source>
</reference>